<dbReference type="NCBIfam" id="NF002493">
    <property type="entry name" value="PRK01816.1"/>
    <property type="match status" value="1"/>
</dbReference>
<keyword evidence="8 9" id="KW-0472">Membrane</keyword>
<evidence type="ECO:0000256" key="1">
    <source>
        <dbReference type="ARBA" id="ARBA00004429"/>
    </source>
</evidence>
<keyword evidence="6 9" id="KW-0812">Transmembrane</keyword>
<sequence length="128" mass="14751">MDLWPNKAELSQYFDEYRAVQIGRFVYRYLPGVAFFVFVMQLYFGGANILAQALVYFFFILSIPFQAVVMLGVKADKFLPPALADWYKQGVAKVNEQDGDIKLTRNKPRYVDLATLLNISYANSRHSH</sequence>
<comment type="caution">
    <text evidence="10">The sequence shown here is derived from an EMBL/GenBank/DDBJ whole genome shotgun (WGS) entry which is preliminary data.</text>
</comment>
<evidence type="ECO:0000256" key="4">
    <source>
        <dbReference type="ARBA" id="ARBA00022475"/>
    </source>
</evidence>
<comment type="subcellular location">
    <subcellularLocation>
        <location evidence="1">Cell inner membrane</location>
        <topology evidence="1">Multi-pass membrane protein</topology>
    </subcellularLocation>
</comment>
<reference evidence="10 11" key="1">
    <citation type="submission" date="2020-08" db="EMBL/GenBank/DDBJ databases">
        <title>Genomic Encyclopedia of Type Strains, Phase IV (KMG-IV): sequencing the most valuable type-strain genomes for metagenomic binning, comparative biology and taxonomic classification.</title>
        <authorList>
            <person name="Goeker M."/>
        </authorList>
    </citation>
    <scope>NUCLEOTIDE SEQUENCE [LARGE SCALE GENOMIC DNA]</scope>
    <source>
        <strain evidence="10 11">DSM 26287</strain>
    </source>
</reference>
<name>A0A7X0TTJ1_9GAMM</name>
<evidence type="ECO:0000313" key="11">
    <source>
        <dbReference type="Proteomes" id="UP000537141"/>
    </source>
</evidence>
<evidence type="ECO:0000256" key="2">
    <source>
        <dbReference type="ARBA" id="ARBA00009474"/>
    </source>
</evidence>
<dbReference type="AlphaFoldDB" id="A0A7X0TTJ1"/>
<evidence type="ECO:0000256" key="6">
    <source>
        <dbReference type="ARBA" id="ARBA00022692"/>
    </source>
</evidence>
<protein>
    <recommendedName>
        <fullName evidence="3">UPF0208 membrane protein YfbV</fullName>
    </recommendedName>
</protein>
<dbReference type="InterPro" id="IPR007334">
    <property type="entry name" value="UPF0208"/>
</dbReference>
<dbReference type="Pfam" id="PF04217">
    <property type="entry name" value="DUF412"/>
    <property type="match status" value="1"/>
</dbReference>
<dbReference type="GO" id="GO:0005886">
    <property type="term" value="C:plasma membrane"/>
    <property type="evidence" value="ECO:0007669"/>
    <property type="project" value="UniProtKB-SubCell"/>
</dbReference>
<gene>
    <name evidence="10" type="ORF">HNQ55_001686</name>
</gene>
<keyword evidence="4" id="KW-1003">Cell membrane</keyword>
<keyword evidence="7 9" id="KW-1133">Transmembrane helix</keyword>
<evidence type="ECO:0000256" key="7">
    <source>
        <dbReference type="ARBA" id="ARBA00022989"/>
    </source>
</evidence>
<evidence type="ECO:0000256" key="9">
    <source>
        <dbReference type="SAM" id="Phobius"/>
    </source>
</evidence>
<evidence type="ECO:0000256" key="3">
    <source>
        <dbReference type="ARBA" id="ARBA00018831"/>
    </source>
</evidence>
<keyword evidence="5" id="KW-0997">Cell inner membrane</keyword>
<dbReference type="EMBL" id="JACHHU010000011">
    <property type="protein sequence ID" value="MBB6543179.1"/>
    <property type="molecule type" value="Genomic_DNA"/>
</dbReference>
<dbReference type="Proteomes" id="UP000537141">
    <property type="component" value="Unassembled WGS sequence"/>
</dbReference>
<comment type="similarity">
    <text evidence="2">Belongs to the UPF0208 family.</text>
</comment>
<evidence type="ECO:0000313" key="10">
    <source>
        <dbReference type="EMBL" id="MBB6543179.1"/>
    </source>
</evidence>
<organism evidence="10 11">
    <name type="scientific">Thalassotalea piscium</name>
    <dbReference type="NCBI Taxonomy" id="1230533"/>
    <lineage>
        <taxon>Bacteria</taxon>
        <taxon>Pseudomonadati</taxon>
        <taxon>Pseudomonadota</taxon>
        <taxon>Gammaproteobacteria</taxon>
        <taxon>Alteromonadales</taxon>
        <taxon>Colwelliaceae</taxon>
        <taxon>Thalassotalea</taxon>
    </lineage>
</organism>
<accession>A0A7X0TTJ1</accession>
<evidence type="ECO:0000256" key="8">
    <source>
        <dbReference type="ARBA" id="ARBA00023136"/>
    </source>
</evidence>
<feature type="transmembrane region" description="Helical" evidence="9">
    <location>
        <begin position="26"/>
        <end position="44"/>
    </location>
</feature>
<feature type="transmembrane region" description="Helical" evidence="9">
    <location>
        <begin position="50"/>
        <end position="73"/>
    </location>
</feature>
<keyword evidence="11" id="KW-1185">Reference proteome</keyword>
<proteinExistence type="inferred from homology"/>
<evidence type="ECO:0000256" key="5">
    <source>
        <dbReference type="ARBA" id="ARBA00022519"/>
    </source>
</evidence>